<dbReference type="EMBL" id="KB632410">
    <property type="protein sequence ID" value="ERL95200.1"/>
    <property type="molecule type" value="Genomic_DNA"/>
</dbReference>
<dbReference type="Pfam" id="PF04500">
    <property type="entry name" value="FLYWCH"/>
    <property type="match status" value="1"/>
</dbReference>
<name>U4UY07_DENPD</name>
<dbReference type="Gene3D" id="2.20.25.240">
    <property type="match status" value="1"/>
</dbReference>
<evidence type="ECO:0000256" key="2">
    <source>
        <dbReference type="ARBA" id="ARBA00022771"/>
    </source>
</evidence>
<evidence type="ECO:0000256" key="1">
    <source>
        <dbReference type="ARBA" id="ARBA00022723"/>
    </source>
</evidence>
<protein>
    <recommendedName>
        <fullName evidence="4">FLYWCH-type domain-containing protein</fullName>
    </recommendedName>
</protein>
<gene>
    <name evidence="5" type="ORF">D910_12468</name>
</gene>
<feature type="domain" description="FLYWCH-type" evidence="4">
    <location>
        <begin position="21"/>
        <end position="73"/>
    </location>
</feature>
<dbReference type="STRING" id="77166.U4UY07"/>
<sequence length="97" mass="11024">MGAFSPSMFLEGFIHVGAGTKNPKIILDSNEFTINTRQGSRTRWRCTQYFKCKCAATLVTYGRVVNVNRFHNHPPMNPKLSEHYLVQAVTIVRTGKH</sequence>
<dbReference type="AlphaFoldDB" id="U4UY07"/>
<evidence type="ECO:0000313" key="5">
    <source>
        <dbReference type="EMBL" id="ERL95200.1"/>
    </source>
</evidence>
<proteinExistence type="predicted"/>
<evidence type="ECO:0000256" key="3">
    <source>
        <dbReference type="ARBA" id="ARBA00022833"/>
    </source>
</evidence>
<reference evidence="5 6" key="1">
    <citation type="journal article" date="2013" name="Genome Biol.">
        <title>Draft genome of the mountain pine beetle, Dendroctonus ponderosae Hopkins, a major forest pest.</title>
        <authorList>
            <person name="Keeling C.I."/>
            <person name="Yuen M.M."/>
            <person name="Liao N.Y."/>
            <person name="Docking T.R."/>
            <person name="Chan S.K."/>
            <person name="Taylor G.A."/>
            <person name="Palmquist D.L."/>
            <person name="Jackman S.D."/>
            <person name="Nguyen A."/>
            <person name="Li M."/>
            <person name="Henderson H."/>
            <person name="Janes J.K."/>
            <person name="Zhao Y."/>
            <person name="Pandoh P."/>
            <person name="Moore R."/>
            <person name="Sperling F.A."/>
            <person name="Huber D.P."/>
            <person name="Birol I."/>
            <person name="Jones S.J."/>
            <person name="Bohlmann J."/>
        </authorList>
    </citation>
    <scope>NUCLEOTIDE SEQUENCE</scope>
</reference>
<organism evidence="5 6">
    <name type="scientific">Dendroctonus ponderosae</name>
    <name type="common">Mountain pine beetle</name>
    <dbReference type="NCBI Taxonomy" id="77166"/>
    <lineage>
        <taxon>Eukaryota</taxon>
        <taxon>Metazoa</taxon>
        <taxon>Ecdysozoa</taxon>
        <taxon>Arthropoda</taxon>
        <taxon>Hexapoda</taxon>
        <taxon>Insecta</taxon>
        <taxon>Pterygota</taxon>
        <taxon>Neoptera</taxon>
        <taxon>Endopterygota</taxon>
        <taxon>Coleoptera</taxon>
        <taxon>Polyphaga</taxon>
        <taxon>Cucujiformia</taxon>
        <taxon>Curculionidae</taxon>
        <taxon>Scolytinae</taxon>
        <taxon>Dendroctonus</taxon>
    </lineage>
</organism>
<dbReference type="Proteomes" id="UP000030742">
    <property type="component" value="Unassembled WGS sequence"/>
</dbReference>
<evidence type="ECO:0000313" key="6">
    <source>
        <dbReference type="Proteomes" id="UP000030742"/>
    </source>
</evidence>
<evidence type="ECO:0000259" key="4">
    <source>
        <dbReference type="Pfam" id="PF04500"/>
    </source>
</evidence>
<accession>U4UY07</accession>
<keyword evidence="2" id="KW-0863">Zinc-finger</keyword>
<keyword evidence="3" id="KW-0862">Zinc</keyword>
<dbReference type="InterPro" id="IPR007588">
    <property type="entry name" value="Znf_FLYWCH"/>
</dbReference>
<keyword evidence="1" id="KW-0479">Metal-binding</keyword>
<dbReference type="GO" id="GO:0008270">
    <property type="term" value="F:zinc ion binding"/>
    <property type="evidence" value="ECO:0007669"/>
    <property type="project" value="UniProtKB-KW"/>
</dbReference>